<protein>
    <submittedName>
        <fullName evidence="3">Flagellar assembly protein T N-terminal domain-containing protein</fullName>
    </submittedName>
</protein>
<sequence>MSLKLTALSLVLASAVFAAAPPPATVTKEVTGEAAIVDGNRDKAFAEAKNAALREAVEQVAGVLVSSDTLTANSQLLSDRIFTRSAGYVRTHEVLERKEEGGVAKVKVRAEVGTAQLDKDLQAVQALIRRMSNSRLLIVLQEQAVSPDKVITSSAVLTQVLTDAFSKDGWRIIDPSFAAGKLELSSGVSLTTPDRKVIQELKVADYVITGTVTFRHEKPGSNSGTLQDQLKGFYMVSGEWELSVFATDSGTQVARLADKFDSSPESRGPAAPVVSYERTSFQIAQHRGKDIVASVRKAVVDYLSQAEQNGTQVVMTVQGLADFKAVKAFKDVLARTITGISDVKQGNFQKGQIQFDLRYLGSTEALAEALGEAAFQQKLTTALGGKPAAKASVTGVTSNTVELTLAR</sequence>
<reference evidence="3 4" key="1">
    <citation type="submission" date="2021-02" db="EMBL/GenBank/DDBJ databases">
        <title>De Novo genome assembly of isolated myxobacteria.</title>
        <authorList>
            <person name="Stevens D.C."/>
        </authorList>
    </citation>
    <scope>NUCLEOTIDE SEQUENCE [LARGE SCALE GENOMIC DNA]</scope>
    <source>
        <strain evidence="4">SCPEA02</strain>
    </source>
</reference>
<evidence type="ECO:0000313" key="3">
    <source>
        <dbReference type="EMBL" id="QSQ26390.1"/>
    </source>
</evidence>
<dbReference type="InterPro" id="IPR032370">
    <property type="entry name" value="FlgT_N"/>
</dbReference>
<dbReference type="Gene3D" id="3.30.1660.40">
    <property type="entry name" value="FlgT, N-terminal domain"/>
    <property type="match status" value="1"/>
</dbReference>
<evidence type="ECO:0000259" key="2">
    <source>
        <dbReference type="Pfam" id="PF16548"/>
    </source>
</evidence>
<evidence type="ECO:0000313" key="4">
    <source>
        <dbReference type="Proteomes" id="UP000662747"/>
    </source>
</evidence>
<dbReference type="InterPro" id="IPR038180">
    <property type="entry name" value="FlgT_N_sf"/>
</dbReference>
<feature type="signal peptide" evidence="1">
    <location>
        <begin position="1"/>
        <end position="18"/>
    </location>
</feature>
<feature type="domain" description="Flagellar assembly protein T N-terminal" evidence="2">
    <location>
        <begin position="29"/>
        <end position="112"/>
    </location>
</feature>
<keyword evidence="3" id="KW-0969">Cilium</keyword>
<keyword evidence="3" id="KW-0282">Flagellum</keyword>
<feature type="chain" id="PRO_5045147910" evidence="1">
    <location>
        <begin position="19"/>
        <end position="407"/>
    </location>
</feature>
<proteinExistence type="predicted"/>
<gene>
    <name evidence="3" type="ORF">JY651_16285</name>
</gene>
<dbReference type="RefSeq" id="WP_206727938.1">
    <property type="nucleotide sequence ID" value="NZ_CP071090.1"/>
</dbReference>
<name>A0ABX7P7E9_9BACT</name>
<keyword evidence="1" id="KW-0732">Signal</keyword>
<organism evidence="3 4">
    <name type="scientific">Pyxidicoccus parkwayensis</name>
    <dbReference type="NCBI Taxonomy" id="2813578"/>
    <lineage>
        <taxon>Bacteria</taxon>
        <taxon>Pseudomonadati</taxon>
        <taxon>Myxococcota</taxon>
        <taxon>Myxococcia</taxon>
        <taxon>Myxococcales</taxon>
        <taxon>Cystobacterineae</taxon>
        <taxon>Myxococcaceae</taxon>
        <taxon>Pyxidicoccus</taxon>
    </lineage>
</organism>
<dbReference type="Proteomes" id="UP000662747">
    <property type="component" value="Chromosome"/>
</dbReference>
<dbReference type="Pfam" id="PF16548">
    <property type="entry name" value="FlgT_N"/>
    <property type="match status" value="1"/>
</dbReference>
<keyword evidence="3" id="KW-0966">Cell projection</keyword>
<evidence type="ECO:0000256" key="1">
    <source>
        <dbReference type="SAM" id="SignalP"/>
    </source>
</evidence>
<accession>A0ABX7P7E9</accession>
<keyword evidence="4" id="KW-1185">Reference proteome</keyword>
<dbReference type="EMBL" id="CP071090">
    <property type="protein sequence ID" value="QSQ26390.1"/>
    <property type="molecule type" value="Genomic_DNA"/>
</dbReference>